<reference evidence="2 3" key="4">
    <citation type="journal article" date="2011" name="BMC Genomics">
        <title>RNA-Seq improves annotation of protein-coding genes in the cucumber genome.</title>
        <authorList>
            <person name="Li Z."/>
            <person name="Zhang Z."/>
            <person name="Yan P."/>
            <person name="Huang S."/>
            <person name="Fei Z."/>
            <person name="Lin K."/>
        </authorList>
    </citation>
    <scope>NUCLEOTIDE SEQUENCE [LARGE SCALE GENOMIC DNA]</scope>
    <source>
        <strain evidence="3">cv. 9930</strain>
    </source>
</reference>
<dbReference type="AlphaFoldDB" id="A0A0A0LYP5"/>
<evidence type="ECO:0000313" key="3">
    <source>
        <dbReference type="Proteomes" id="UP000029981"/>
    </source>
</evidence>
<dbReference type="Proteomes" id="UP000029981">
    <property type="component" value="Chromosome 1"/>
</dbReference>
<sequence length="102" mass="11476">MQFAGFISSVDGFNIGGENNLKTLWRNNGLPANSLLHTPIYVHFKLQQINIRDVNQVLVPFTILHLSFLPNLKHVWNTDPNPTTSDLLPQCKESGDYKVSDA</sequence>
<feature type="compositionally biased region" description="Basic and acidic residues" evidence="1">
    <location>
        <begin position="93"/>
        <end position="102"/>
    </location>
</feature>
<evidence type="ECO:0000256" key="1">
    <source>
        <dbReference type="SAM" id="MobiDB-lite"/>
    </source>
</evidence>
<dbReference type="Gramene" id="KGN65086">
    <property type="protein sequence ID" value="KGN65086"/>
    <property type="gene ID" value="Csa_1G201270"/>
</dbReference>
<reference evidence="2 3" key="1">
    <citation type="journal article" date="2009" name="Nat. Genet.">
        <title>The genome of the cucumber, Cucumis sativus L.</title>
        <authorList>
            <person name="Huang S."/>
            <person name="Li R."/>
            <person name="Zhang Z."/>
            <person name="Li L."/>
            <person name="Gu X."/>
            <person name="Fan W."/>
            <person name="Lucas W.J."/>
            <person name="Wang X."/>
            <person name="Xie B."/>
            <person name="Ni P."/>
            <person name="Ren Y."/>
            <person name="Zhu H."/>
            <person name="Li J."/>
            <person name="Lin K."/>
            <person name="Jin W."/>
            <person name="Fei Z."/>
            <person name="Li G."/>
            <person name="Staub J."/>
            <person name="Kilian A."/>
            <person name="van der Vossen E.A."/>
            <person name="Wu Y."/>
            <person name="Guo J."/>
            <person name="He J."/>
            <person name="Jia Z."/>
            <person name="Ren Y."/>
            <person name="Tian G."/>
            <person name="Lu Y."/>
            <person name="Ruan J."/>
            <person name="Qian W."/>
            <person name="Wang M."/>
            <person name="Huang Q."/>
            <person name="Li B."/>
            <person name="Xuan Z."/>
            <person name="Cao J."/>
            <person name="Asan"/>
            <person name="Wu Z."/>
            <person name="Zhang J."/>
            <person name="Cai Q."/>
            <person name="Bai Y."/>
            <person name="Zhao B."/>
            <person name="Han Y."/>
            <person name="Li Y."/>
            <person name="Li X."/>
            <person name="Wang S."/>
            <person name="Shi Q."/>
            <person name="Liu S."/>
            <person name="Cho W.K."/>
            <person name="Kim J.Y."/>
            <person name="Xu Y."/>
            <person name="Heller-Uszynska K."/>
            <person name="Miao H."/>
            <person name="Cheng Z."/>
            <person name="Zhang S."/>
            <person name="Wu J."/>
            <person name="Yang Y."/>
            <person name="Kang H."/>
            <person name="Li M."/>
            <person name="Liang H."/>
            <person name="Ren X."/>
            <person name="Shi Z."/>
            <person name="Wen M."/>
            <person name="Jian M."/>
            <person name="Yang H."/>
            <person name="Zhang G."/>
            <person name="Yang Z."/>
            <person name="Chen R."/>
            <person name="Liu S."/>
            <person name="Li J."/>
            <person name="Ma L."/>
            <person name="Liu H."/>
            <person name="Zhou Y."/>
            <person name="Zhao J."/>
            <person name="Fang X."/>
            <person name="Li G."/>
            <person name="Fang L."/>
            <person name="Li Y."/>
            <person name="Liu D."/>
            <person name="Zheng H."/>
            <person name="Zhang Y."/>
            <person name="Qin N."/>
            <person name="Li Z."/>
            <person name="Yang G."/>
            <person name="Yang S."/>
            <person name="Bolund L."/>
            <person name="Kristiansen K."/>
            <person name="Zheng H."/>
            <person name="Li S."/>
            <person name="Zhang X."/>
            <person name="Yang H."/>
            <person name="Wang J."/>
            <person name="Sun R."/>
            <person name="Zhang B."/>
            <person name="Jiang S."/>
            <person name="Wang J."/>
            <person name="Du Y."/>
            <person name="Li S."/>
        </authorList>
    </citation>
    <scope>NUCLEOTIDE SEQUENCE [LARGE SCALE GENOMIC DNA]</scope>
    <source>
        <strain evidence="3">cv. 9930</strain>
    </source>
</reference>
<evidence type="ECO:0000313" key="2">
    <source>
        <dbReference type="EMBL" id="KGN65086.1"/>
    </source>
</evidence>
<organism evidence="2 3">
    <name type="scientific">Cucumis sativus</name>
    <name type="common">Cucumber</name>
    <dbReference type="NCBI Taxonomy" id="3659"/>
    <lineage>
        <taxon>Eukaryota</taxon>
        <taxon>Viridiplantae</taxon>
        <taxon>Streptophyta</taxon>
        <taxon>Embryophyta</taxon>
        <taxon>Tracheophyta</taxon>
        <taxon>Spermatophyta</taxon>
        <taxon>Magnoliopsida</taxon>
        <taxon>eudicotyledons</taxon>
        <taxon>Gunneridae</taxon>
        <taxon>Pentapetalae</taxon>
        <taxon>rosids</taxon>
        <taxon>fabids</taxon>
        <taxon>Cucurbitales</taxon>
        <taxon>Cucurbitaceae</taxon>
        <taxon>Benincaseae</taxon>
        <taxon>Cucumis</taxon>
    </lineage>
</organism>
<keyword evidence="3" id="KW-1185">Reference proteome</keyword>
<name>A0A0A0LYP5_CUCSA</name>
<proteinExistence type="predicted"/>
<accession>A0A0A0LYP5</accession>
<gene>
    <name evidence="2" type="ORF">Csa_1G201270</name>
</gene>
<protein>
    <submittedName>
        <fullName evidence="2">Uncharacterized protein</fullName>
    </submittedName>
</protein>
<dbReference type="EMBL" id="CM002922">
    <property type="protein sequence ID" value="KGN65086.1"/>
    <property type="molecule type" value="Genomic_DNA"/>
</dbReference>
<feature type="region of interest" description="Disordered" evidence="1">
    <location>
        <begin position="81"/>
        <end position="102"/>
    </location>
</feature>
<reference evidence="2 3" key="3">
    <citation type="journal article" date="2010" name="BMC Genomics">
        <title>Transcriptome sequencing and comparative analysis of cucumber flowers with different sex types.</title>
        <authorList>
            <person name="Guo S."/>
            <person name="Zheng Y."/>
            <person name="Joung J.G."/>
            <person name="Liu S."/>
            <person name="Zhang Z."/>
            <person name="Crasta O.R."/>
            <person name="Sobral B.W."/>
            <person name="Xu Y."/>
            <person name="Huang S."/>
            <person name="Fei Z."/>
        </authorList>
    </citation>
    <scope>NUCLEOTIDE SEQUENCE [LARGE SCALE GENOMIC DNA]</scope>
    <source>
        <strain evidence="3">cv. 9930</strain>
    </source>
</reference>
<reference evidence="2 3" key="2">
    <citation type="journal article" date="2009" name="PLoS ONE">
        <title>An integrated genetic and cytogenetic map of the cucumber genome.</title>
        <authorList>
            <person name="Ren Y."/>
            <person name="Zhang Z."/>
            <person name="Liu J."/>
            <person name="Staub J.E."/>
            <person name="Han Y."/>
            <person name="Cheng Z."/>
            <person name="Li X."/>
            <person name="Lu J."/>
            <person name="Miao H."/>
            <person name="Kang H."/>
            <person name="Xie B."/>
            <person name="Gu X."/>
            <person name="Wang X."/>
            <person name="Du Y."/>
            <person name="Jin W."/>
            <person name="Huang S."/>
        </authorList>
    </citation>
    <scope>NUCLEOTIDE SEQUENCE [LARGE SCALE GENOMIC DNA]</scope>
    <source>
        <strain evidence="3">cv. 9930</strain>
    </source>
</reference>